<gene>
    <name evidence="1" type="ORF">NPIL_676101</name>
</gene>
<sequence length="113" mass="12744">MVVYLCAPQTWPIQFMPPILDGVLYKSVWWDHKYYSINLIDVVCVKSVGCLLSGCPSHARNNRPWSSMDNPPWSPVNSEKALGSSQASASVLRRAVEWHITVLCNAFRIMSGY</sequence>
<dbReference type="Proteomes" id="UP000887013">
    <property type="component" value="Unassembled WGS sequence"/>
</dbReference>
<proteinExistence type="predicted"/>
<evidence type="ECO:0000313" key="2">
    <source>
        <dbReference type="Proteomes" id="UP000887013"/>
    </source>
</evidence>
<organism evidence="1 2">
    <name type="scientific">Nephila pilipes</name>
    <name type="common">Giant wood spider</name>
    <name type="synonym">Nephila maculata</name>
    <dbReference type="NCBI Taxonomy" id="299642"/>
    <lineage>
        <taxon>Eukaryota</taxon>
        <taxon>Metazoa</taxon>
        <taxon>Ecdysozoa</taxon>
        <taxon>Arthropoda</taxon>
        <taxon>Chelicerata</taxon>
        <taxon>Arachnida</taxon>
        <taxon>Araneae</taxon>
        <taxon>Araneomorphae</taxon>
        <taxon>Entelegynae</taxon>
        <taxon>Araneoidea</taxon>
        <taxon>Nephilidae</taxon>
        <taxon>Nephila</taxon>
    </lineage>
</organism>
<comment type="caution">
    <text evidence="1">The sequence shown here is derived from an EMBL/GenBank/DDBJ whole genome shotgun (WGS) entry which is preliminary data.</text>
</comment>
<keyword evidence="2" id="KW-1185">Reference proteome</keyword>
<reference evidence="1" key="1">
    <citation type="submission" date="2020-08" db="EMBL/GenBank/DDBJ databases">
        <title>Multicomponent nature underlies the extraordinary mechanical properties of spider dragline silk.</title>
        <authorList>
            <person name="Kono N."/>
            <person name="Nakamura H."/>
            <person name="Mori M."/>
            <person name="Yoshida Y."/>
            <person name="Ohtoshi R."/>
            <person name="Malay A.D."/>
            <person name="Moran D.A.P."/>
            <person name="Tomita M."/>
            <person name="Numata K."/>
            <person name="Arakawa K."/>
        </authorList>
    </citation>
    <scope>NUCLEOTIDE SEQUENCE</scope>
</reference>
<accession>A0A8X6U210</accession>
<name>A0A8X6U210_NEPPI</name>
<dbReference type="AlphaFoldDB" id="A0A8X6U210"/>
<protein>
    <submittedName>
        <fullName evidence="1">Uncharacterized protein</fullName>
    </submittedName>
</protein>
<evidence type="ECO:0000313" key="1">
    <source>
        <dbReference type="EMBL" id="GFT70319.1"/>
    </source>
</evidence>
<dbReference type="EMBL" id="BMAW01116357">
    <property type="protein sequence ID" value="GFT70319.1"/>
    <property type="molecule type" value="Genomic_DNA"/>
</dbReference>